<dbReference type="PROSITE" id="PS51384">
    <property type="entry name" value="FAD_FR"/>
    <property type="match status" value="1"/>
</dbReference>
<dbReference type="GO" id="GO:0050660">
    <property type="term" value="F:flavin adenine dinucleotide binding"/>
    <property type="evidence" value="ECO:0007669"/>
    <property type="project" value="TreeGrafter"/>
</dbReference>
<dbReference type="Gene3D" id="2.40.30.10">
    <property type="entry name" value="Translation factors"/>
    <property type="match status" value="1"/>
</dbReference>
<dbReference type="InterPro" id="IPR001094">
    <property type="entry name" value="Flavdoxin-like"/>
</dbReference>
<dbReference type="Gene3D" id="3.40.50.80">
    <property type="entry name" value="Nucleotide-binding domain of ferredoxin-NADP reductase (FNR) module"/>
    <property type="match status" value="1"/>
</dbReference>
<dbReference type="AlphaFoldDB" id="A0A2T5BSQ9"/>
<gene>
    <name evidence="11" type="ORF">C8N47_1395</name>
</gene>
<proteinExistence type="predicted"/>
<dbReference type="SUPFAM" id="SSF52343">
    <property type="entry name" value="Ferredoxin reductase-like, C-terminal NADP-linked domain"/>
    <property type="match status" value="1"/>
</dbReference>
<name>A0A2T5BSQ9_9BACT</name>
<keyword evidence="12" id="KW-1185">Reference proteome</keyword>
<keyword evidence="4" id="KW-0288">FMN</keyword>
<dbReference type="PRINTS" id="PR00369">
    <property type="entry name" value="FLAVODOXIN"/>
</dbReference>
<dbReference type="SUPFAM" id="SSF63380">
    <property type="entry name" value="Riboflavin synthase domain-like"/>
    <property type="match status" value="1"/>
</dbReference>
<evidence type="ECO:0000256" key="2">
    <source>
        <dbReference type="ARBA" id="ARBA00001974"/>
    </source>
</evidence>
<dbReference type="InterPro" id="IPR001709">
    <property type="entry name" value="Flavoprot_Pyr_Nucl_cyt_Rdtase"/>
</dbReference>
<dbReference type="SUPFAM" id="SSF52218">
    <property type="entry name" value="Flavoproteins"/>
    <property type="match status" value="1"/>
</dbReference>
<accession>A0A2T5BSQ9</accession>
<dbReference type="RefSeq" id="WP_107824015.1">
    <property type="nucleotide sequence ID" value="NZ_OY782574.1"/>
</dbReference>
<dbReference type="Gene3D" id="1.20.990.10">
    <property type="entry name" value="NADPH-cytochrome p450 Reductase, Chain A, domain 3"/>
    <property type="match status" value="1"/>
</dbReference>
<dbReference type="InterPro" id="IPR029039">
    <property type="entry name" value="Flavoprotein-like_sf"/>
</dbReference>
<evidence type="ECO:0000256" key="1">
    <source>
        <dbReference type="ARBA" id="ARBA00001917"/>
    </source>
</evidence>
<dbReference type="InterPro" id="IPR017927">
    <property type="entry name" value="FAD-bd_FR_type"/>
</dbReference>
<evidence type="ECO:0000256" key="4">
    <source>
        <dbReference type="ARBA" id="ARBA00022643"/>
    </source>
</evidence>
<feature type="domain" description="Flavodoxin-like" evidence="9">
    <location>
        <begin position="21"/>
        <end position="158"/>
    </location>
</feature>
<evidence type="ECO:0000259" key="10">
    <source>
        <dbReference type="PROSITE" id="PS51384"/>
    </source>
</evidence>
<dbReference type="Gene3D" id="3.40.50.360">
    <property type="match status" value="1"/>
</dbReference>
<keyword evidence="7" id="KW-0560">Oxidoreductase</keyword>
<evidence type="ECO:0000256" key="7">
    <source>
        <dbReference type="ARBA" id="ARBA00023002"/>
    </source>
</evidence>
<dbReference type="OrthoDB" id="9789468at2"/>
<dbReference type="PROSITE" id="PS50902">
    <property type="entry name" value="FLAVODOXIN_LIKE"/>
    <property type="match status" value="1"/>
</dbReference>
<comment type="cofactor">
    <cofactor evidence="1">
        <name>FMN</name>
        <dbReference type="ChEBI" id="CHEBI:58210"/>
    </cofactor>
</comment>
<keyword evidence="8" id="KW-0028">Amino-acid biosynthesis</keyword>
<protein>
    <submittedName>
        <fullName evidence="11">Sulfite reductase (NADPH) flavoprotein alpha-component</fullName>
    </submittedName>
</protein>
<dbReference type="GO" id="GO:0019344">
    <property type="term" value="P:cysteine biosynthetic process"/>
    <property type="evidence" value="ECO:0007669"/>
    <property type="project" value="UniProtKB-KW"/>
</dbReference>
<keyword evidence="3" id="KW-0285">Flavoprotein</keyword>
<evidence type="ECO:0000313" key="11">
    <source>
        <dbReference type="EMBL" id="PTN02421.1"/>
    </source>
</evidence>
<dbReference type="EMBL" id="QAAD01000039">
    <property type="protein sequence ID" value="PTN02421.1"/>
    <property type="molecule type" value="Genomic_DNA"/>
</dbReference>
<organism evidence="11 12">
    <name type="scientific">Mangrovibacterium marinum</name>
    <dbReference type="NCBI Taxonomy" id="1639118"/>
    <lineage>
        <taxon>Bacteria</taxon>
        <taxon>Pseudomonadati</taxon>
        <taxon>Bacteroidota</taxon>
        <taxon>Bacteroidia</taxon>
        <taxon>Marinilabiliales</taxon>
        <taxon>Prolixibacteraceae</taxon>
        <taxon>Mangrovibacterium</taxon>
    </lineage>
</organism>
<dbReference type="GO" id="GO:0010181">
    <property type="term" value="F:FMN binding"/>
    <property type="evidence" value="ECO:0007669"/>
    <property type="project" value="InterPro"/>
</dbReference>
<keyword evidence="6" id="KW-0521">NADP</keyword>
<comment type="caution">
    <text evidence="11">The sequence shown here is derived from an EMBL/GenBank/DDBJ whole genome shotgun (WGS) entry which is preliminary data.</text>
</comment>
<dbReference type="InterPro" id="IPR017938">
    <property type="entry name" value="Riboflavin_synthase-like_b-brl"/>
</dbReference>
<dbReference type="GO" id="GO:0005829">
    <property type="term" value="C:cytosol"/>
    <property type="evidence" value="ECO:0007669"/>
    <property type="project" value="TreeGrafter"/>
</dbReference>
<keyword evidence="8" id="KW-0198">Cysteine biosynthesis</keyword>
<dbReference type="InterPro" id="IPR008254">
    <property type="entry name" value="Flavodoxin/NO_synth"/>
</dbReference>
<evidence type="ECO:0000313" key="12">
    <source>
        <dbReference type="Proteomes" id="UP000243525"/>
    </source>
</evidence>
<dbReference type="InterPro" id="IPR003097">
    <property type="entry name" value="CysJ-like_FAD-binding"/>
</dbReference>
<dbReference type="InterPro" id="IPR023173">
    <property type="entry name" value="NADPH_Cyt_P450_Rdtase_alpha"/>
</dbReference>
<keyword evidence="5" id="KW-0274">FAD</keyword>
<dbReference type="Pfam" id="PF00667">
    <property type="entry name" value="FAD_binding_1"/>
    <property type="match status" value="1"/>
</dbReference>
<dbReference type="PANTHER" id="PTHR19384:SF128">
    <property type="entry name" value="NADPH OXIDOREDUCTASE A"/>
    <property type="match status" value="1"/>
</dbReference>
<dbReference type="Pfam" id="PF00258">
    <property type="entry name" value="Flavodoxin_1"/>
    <property type="match status" value="1"/>
</dbReference>
<dbReference type="InterPro" id="IPR039261">
    <property type="entry name" value="FNR_nucleotide-bd"/>
</dbReference>
<reference evidence="11 12" key="1">
    <citation type="submission" date="2018-04" db="EMBL/GenBank/DDBJ databases">
        <title>Genomic Encyclopedia of Archaeal and Bacterial Type Strains, Phase II (KMG-II): from individual species to whole genera.</title>
        <authorList>
            <person name="Goeker M."/>
        </authorList>
    </citation>
    <scope>NUCLEOTIDE SEQUENCE [LARGE SCALE GENOMIC DNA]</scope>
    <source>
        <strain evidence="11 12">DSM 28823</strain>
    </source>
</reference>
<dbReference type="GO" id="GO:0016491">
    <property type="term" value="F:oxidoreductase activity"/>
    <property type="evidence" value="ECO:0007669"/>
    <property type="project" value="UniProtKB-KW"/>
</dbReference>
<dbReference type="Pfam" id="PF00175">
    <property type="entry name" value="NAD_binding_1"/>
    <property type="match status" value="1"/>
</dbReference>
<feature type="domain" description="FAD-binding FR-type" evidence="10">
    <location>
        <begin position="177"/>
        <end position="389"/>
    </location>
</feature>
<evidence type="ECO:0000256" key="3">
    <source>
        <dbReference type="ARBA" id="ARBA00022630"/>
    </source>
</evidence>
<evidence type="ECO:0000256" key="5">
    <source>
        <dbReference type="ARBA" id="ARBA00022827"/>
    </source>
</evidence>
<sequence>MFAGIRKLWGGDNVAPAKDTITILYGSKSGNAEFVASETFRHLKDLGQKARLKNLSSYKAASLADESTVLFVVSTHGEGDPPPSSLRFFKQLNRMQEELAELNFSVCALGDSDYDHFCQAGRKLEKRLLELGARVFSERVDCDEAFEVAASGWISTVVKKLTNADNPETLSLQKQDRTWHVGLIRDKQKLNERAADSVYHICLSIDASTVFYRPGDSIGIIPQNPVALVDQILLRLNLKPDELVDVQEELSVREFLLTKAELTRLSRALLERYRELTSDENLTDLLTEEQACRHYCEAHDFLDLLQDFPYPLKAGEFPGLLDQLKVRYYSIASFQPNTPSEIHLTVKQLSFSRRNRLRQGACSNYLSEWLAPGTAVSFFVAPDDGFRLPADPTVPVIFIAAGTGIAPVRAFLTEREQHACSRNWLIFGAKSRADDFLYQQQLEQWKHSGTLEYLDLAFSRDQSVKVYVQDLMLRRGEELLKWIDAGAHIYVCGSIAMGRDVRAAIDAMLSASVDQCSLNQLIEDKRYCEDVY</sequence>
<dbReference type="PRINTS" id="PR00371">
    <property type="entry name" value="FPNCR"/>
</dbReference>
<comment type="cofactor">
    <cofactor evidence="2">
        <name>FAD</name>
        <dbReference type="ChEBI" id="CHEBI:57692"/>
    </cofactor>
</comment>
<dbReference type="PANTHER" id="PTHR19384">
    <property type="entry name" value="NITRIC OXIDE SYNTHASE-RELATED"/>
    <property type="match status" value="1"/>
</dbReference>
<evidence type="ECO:0000256" key="6">
    <source>
        <dbReference type="ARBA" id="ARBA00022857"/>
    </source>
</evidence>
<dbReference type="Proteomes" id="UP000243525">
    <property type="component" value="Unassembled WGS sequence"/>
</dbReference>
<evidence type="ECO:0000256" key="8">
    <source>
        <dbReference type="ARBA" id="ARBA00023192"/>
    </source>
</evidence>
<dbReference type="InterPro" id="IPR001433">
    <property type="entry name" value="OxRdtase_FAD/NAD-bd"/>
</dbReference>
<evidence type="ECO:0000259" key="9">
    <source>
        <dbReference type="PROSITE" id="PS50902"/>
    </source>
</evidence>